<accession>A0A6A4WUL2</accession>
<sequence length="508" mass="54048">MPDHYLLQWSNHLTNIAAAFSTLRQNSKLVDVTLAADGRSIQAHKVVLCACSAYFEELLSINPCKHPIVYLKDVQHEHLSAVVEFMYSGAVYVGNEHLDDVLSLGASLRVRGMVDVKGAGSSSRQGSNDENKDPDTPASKKRKRRPGLSRDNSSEEPAAQQVTVLTRDPSVDQDPGVVEQLPAPAQPGPMETAATSAAAAASAVPSTSAPEQPMGKPATVPTAAERKAAPPRSYSEGDMGLKGKDGLDAEDGSSPRAKRCLLQRQPRVKRECDQPVGGGSADEPHGRPPPLSQQSASVETLVSDTPPAAGGPYLAVPTGSYWPVRQMSTPTPVLSTREGTLVKQGSMPSMACVPQPSSSPATIQKQRSTPVLSRGGSGPPAYFVVGGSSGTPLMPVVVSQSQSVPQILLTSADEAQPPSERSPSCRSHAPVLRDGPAVSCSHCWNTEYSQGRTLRRKTKYMCRDCSVSLCIVPCFQEYHETVSKSPLVVTRDPNKPLNKKILPKLGSL</sequence>
<dbReference type="GO" id="GO:0007526">
    <property type="term" value="P:larval somatic muscle development"/>
    <property type="evidence" value="ECO:0007669"/>
    <property type="project" value="UniProtKB-ARBA"/>
</dbReference>
<name>A0A6A4WUL2_AMPAM</name>
<dbReference type="GO" id="GO:0048813">
    <property type="term" value="P:dendrite morphogenesis"/>
    <property type="evidence" value="ECO:0007669"/>
    <property type="project" value="UniProtKB-ARBA"/>
</dbReference>
<protein>
    <submittedName>
        <fullName evidence="8">Protein bric-a-brac 1</fullName>
    </submittedName>
</protein>
<keyword evidence="2" id="KW-0221">Differentiation</keyword>
<evidence type="ECO:0000256" key="2">
    <source>
        <dbReference type="ARBA" id="ARBA00022782"/>
    </source>
</evidence>
<dbReference type="GO" id="GO:0045476">
    <property type="term" value="P:nurse cell apoptotic process"/>
    <property type="evidence" value="ECO:0007669"/>
    <property type="project" value="UniProtKB-ARBA"/>
</dbReference>
<dbReference type="SMART" id="SM00225">
    <property type="entry name" value="BTB"/>
    <property type="match status" value="1"/>
</dbReference>
<dbReference type="PANTHER" id="PTHR23110:SF111">
    <property type="entry name" value="LONGITUDINALS LACKING PROTEIN, ISOFORMS F_I_K_T"/>
    <property type="match status" value="1"/>
</dbReference>
<dbReference type="InterPro" id="IPR032718">
    <property type="entry name" value="PGBD4_Znf_C"/>
</dbReference>
<dbReference type="PROSITE" id="PS50097">
    <property type="entry name" value="BTB"/>
    <property type="match status" value="1"/>
</dbReference>
<evidence type="ECO:0000256" key="5">
    <source>
        <dbReference type="ARBA" id="ARBA00037382"/>
    </source>
</evidence>
<feature type="region of interest" description="Disordered" evidence="6">
    <location>
        <begin position="117"/>
        <end position="310"/>
    </location>
</feature>
<dbReference type="Gene3D" id="3.30.710.10">
    <property type="entry name" value="Potassium Channel Kv1.1, Chain A"/>
    <property type="match status" value="1"/>
</dbReference>
<dbReference type="SUPFAM" id="SSF54695">
    <property type="entry name" value="POZ domain"/>
    <property type="match status" value="1"/>
</dbReference>
<dbReference type="Pfam" id="PF13842">
    <property type="entry name" value="zf-Tnp_2"/>
    <property type="match status" value="1"/>
</dbReference>
<dbReference type="OrthoDB" id="6355173at2759"/>
<dbReference type="GO" id="GO:0008406">
    <property type="term" value="P:gonad development"/>
    <property type="evidence" value="ECO:0007669"/>
    <property type="project" value="UniProtKB-ARBA"/>
</dbReference>
<evidence type="ECO:0000256" key="6">
    <source>
        <dbReference type="SAM" id="MobiDB-lite"/>
    </source>
</evidence>
<dbReference type="InterPro" id="IPR000210">
    <property type="entry name" value="BTB/POZ_dom"/>
</dbReference>
<feature type="compositionally biased region" description="Polar residues" evidence="6">
    <location>
        <begin position="292"/>
        <end position="303"/>
    </location>
</feature>
<dbReference type="AlphaFoldDB" id="A0A6A4WUL2"/>
<reference evidence="8 9" key="1">
    <citation type="submission" date="2019-07" db="EMBL/GenBank/DDBJ databases">
        <title>Draft genome assembly of a fouling barnacle, Amphibalanus amphitrite (Darwin, 1854): The first reference genome for Thecostraca.</title>
        <authorList>
            <person name="Kim W."/>
        </authorList>
    </citation>
    <scope>NUCLEOTIDE SEQUENCE [LARGE SCALE GENOMIC DNA]</scope>
    <source>
        <strain evidence="8">SNU_AA5</strain>
        <tissue evidence="8">Soma without cirri and trophi</tissue>
    </source>
</reference>
<comment type="function">
    <text evidence="5">Putative transcription factor required for axon growth and guidance in the central and peripheral nervous systems. Repels CNS axons away from the midline by promoting the expression of the midline repellent sli and its receptor robo.</text>
</comment>
<evidence type="ECO:0000313" key="9">
    <source>
        <dbReference type="Proteomes" id="UP000440578"/>
    </source>
</evidence>
<evidence type="ECO:0000256" key="1">
    <source>
        <dbReference type="ARBA" id="ARBA00022473"/>
    </source>
</evidence>
<comment type="caution">
    <text evidence="8">The sequence shown here is derived from an EMBL/GenBank/DDBJ whole genome shotgun (WGS) entry which is preliminary data.</text>
</comment>
<evidence type="ECO:0000256" key="4">
    <source>
        <dbReference type="ARBA" id="ARBA00023242"/>
    </source>
</evidence>
<dbReference type="InterPro" id="IPR051095">
    <property type="entry name" value="Dros_DevTransReg"/>
</dbReference>
<feature type="compositionally biased region" description="Low complexity" evidence="6">
    <location>
        <begin position="192"/>
        <end position="210"/>
    </location>
</feature>
<keyword evidence="1" id="KW-0217">Developmental protein</keyword>
<keyword evidence="3" id="KW-0524">Neurogenesis</keyword>
<dbReference type="GO" id="GO:0045467">
    <property type="term" value="P:R7 cell development"/>
    <property type="evidence" value="ECO:0007669"/>
    <property type="project" value="UniProtKB-ARBA"/>
</dbReference>
<feature type="domain" description="BTB" evidence="7">
    <location>
        <begin position="30"/>
        <end position="95"/>
    </location>
</feature>
<dbReference type="GO" id="GO:0005634">
    <property type="term" value="C:nucleus"/>
    <property type="evidence" value="ECO:0007669"/>
    <property type="project" value="TreeGrafter"/>
</dbReference>
<evidence type="ECO:0000256" key="3">
    <source>
        <dbReference type="ARBA" id="ARBA00022902"/>
    </source>
</evidence>
<dbReference type="GO" id="GO:0016199">
    <property type="term" value="P:axon midline choice point recognition"/>
    <property type="evidence" value="ECO:0007669"/>
    <property type="project" value="UniProtKB-ARBA"/>
</dbReference>
<evidence type="ECO:0000313" key="8">
    <source>
        <dbReference type="EMBL" id="KAF0308969.1"/>
    </source>
</evidence>
<proteinExistence type="predicted"/>
<dbReference type="CDD" id="cd18315">
    <property type="entry name" value="BTB_POZ_BAB-like"/>
    <property type="match status" value="1"/>
</dbReference>
<dbReference type="GO" id="GO:0007464">
    <property type="term" value="P:R3/R4 cell fate commitment"/>
    <property type="evidence" value="ECO:0007669"/>
    <property type="project" value="UniProtKB-ARBA"/>
</dbReference>
<dbReference type="EMBL" id="VIIS01000446">
    <property type="protein sequence ID" value="KAF0308969.1"/>
    <property type="molecule type" value="Genomic_DNA"/>
</dbReference>
<gene>
    <name evidence="8" type="primary">bab1_3</name>
    <name evidence="8" type="ORF">FJT64_019859</name>
</gene>
<dbReference type="PANTHER" id="PTHR23110">
    <property type="entry name" value="BTB DOMAIN TRANSCRIPTION FACTOR"/>
    <property type="match status" value="1"/>
</dbReference>
<dbReference type="GO" id="GO:0035167">
    <property type="term" value="P:larval lymph gland hemopoiesis"/>
    <property type="evidence" value="ECO:0007669"/>
    <property type="project" value="UniProtKB-ARBA"/>
</dbReference>
<dbReference type="Pfam" id="PF00651">
    <property type="entry name" value="BTB"/>
    <property type="match status" value="1"/>
</dbReference>
<dbReference type="InterPro" id="IPR011333">
    <property type="entry name" value="SKP1/BTB/POZ_sf"/>
</dbReference>
<keyword evidence="4" id="KW-0539">Nucleus</keyword>
<organism evidence="8 9">
    <name type="scientific">Amphibalanus amphitrite</name>
    <name type="common">Striped barnacle</name>
    <name type="synonym">Balanus amphitrite</name>
    <dbReference type="NCBI Taxonomy" id="1232801"/>
    <lineage>
        <taxon>Eukaryota</taxon>
        <taxon>Metazoa</taxon>
        <taxon>Ecdysozoa</taxon>
        <taxon>Arthropoda</taxon>
        <taxon>Crustacea</taxon>
        <taxon>Multicrustacea</taxon>
        <taxon>Cirripedia</taxon>
        <taxon>Thoracica</taxon>
        <taxon>Thoracicalcarea</taxon>
        <taxon>Balanomorpha</taxon>
        <taxon>Balanoidea</taxon>
        <taxon>Balanidae</taxon>
        <taxon>Amphibalaninae</taxon>
        <taxon>Amphibalanus</taxon>
    </lineage>
</organism>
<dbReference type="GO" id="GO:0006357">
    <property type="term" value="P:regulation of transcription by RNA polymerase II"/>
    <property type="evidence" value="ECO:0007669"/>
    <property type="project" value="TreeGrafter"/>
</dbReference>
<keyword evidence="9" id="KW-1185">Reference proteome</keyword>
<evidence type="ECO:0000259" key="7">
    <source>
        <dbReference type="PROSITE" id="PS50097"/>
    </source>
</evidence>
<dbReference type="Proteomes" id="UP000440578">
    <property type="component" value="Unassembled WGS sequence"/>
</dbReference>